<proteinExistence type="inferred from homology"/>
<evidence type="ECO:0000256" key="3">
    <source>
        <dbReference type="ARBA" id="ARBA00022448"/>
    </source>
</evidence>
<dbReference type="GO" id="GO:0045259">
    <property type="term" value="C:proton-transporting ATP synthase complex"/>
    <property type="evidence" value="ECO:0007669"/>
    <property type="project" value="UniProtKB-KW"/>
</dbReference>
<dbReference type="InterPro" id="IPR045083">
    <property type="entry name" value="ATP_synth_F0_asu_bact/mt"/>
</dbReference>
<keyword evidence="9 12" id="KW-0472">Membrane</keyword>
<evidence type="ECO:0000256" key="5">
    <source>
        <dbReference type="ARBA" id="ARBA00022692"/>
    </source>
</evidence>
<dbReference type="NCBIfam" id="TIGR01131">
    <property type="entry name" value="ATP_synt_6_or_A"/>
    <property type="match status" value="1"/>
</dbReference>
<evidence type="ECO:0000256" key="8">
    <source>
        <dbReference type="ARBA" id="ARBA00023065"/>
    </source>
</evidence>
<feature type="transmembrane region" description="Helical" evidence="12">
    <location>
        <begin position="70"/>
        <end position="94"/>
    </location>
</feature>
<evidence type="ECO:0000256" key="4">
    <source>
        <dbReference type="ARBA" id="ARBA00022547"/>
    </source>
</evidence>
<feature type="transmembrane region" description="Helical" evidence="12">
    <location>
        <begin position="162"/>
        <end position="184"/>
    </location>
</feature>
<dbReference type="GO" id="GO:0046933">
    <property type="term" value="F:proton-transporting ATP synthase activity, rotational mechanism"/>
    <property type="evidence" value="ECO:0007669"/>
    <property type="project" value="TreeGrafter"/>
</dbReference>
<dbReference type="PANTHER" id="PTHR11410">
    <property type="entry name" value="ATP SYNTHASE SUBUNIT A"/>
    <property type="match status" value="1"/>
</dbReference>
<evidence type="ECO:0000256" key="9">
    <source>
        <dbReference type="ARBA" id="ARBA00023136"/>
    </source>
</evidence>
<dbReference type="InterPro" id="IPR035908">
    <property type="entry name" value="F0_ATP_A_sf"/>
</dbReference>
<evidence type="ECO:0000256" key="7">
    <source>
        <dbReference type="ARBA" id="ARBA00022989"/>
    </source>
</evidence>
<keyword evidence="6" id="KW-0375">Hydrogen ion transport</keyword>
<evidence type="ECO:0000256" key="10">
    <source>
        <dbReference type="ARBA" id="ARBA00023310"/>
    </source>
</evidence>
<feature type="transmembrane region" description="Helical" evidence="12">
    <location>
        <begin position="13"/>
        <end position="35"/>
    </location>
</feature>
<evidence type="ECO:0000256" key="11">
    <source>
        <dbReference type="RuleBase" id="RU004450"/>
    </source>
</evidence>
<dbReference type="CDD" id="cd00310">
    <property type="entry name" value="ATP-synt_Fo_a_6"/>
    <property type="match status" value="1"/>
</dbReference>
<evidence type="ECO:0000256" key="1">
    <source>
        <dbReference type="ARBA" id="ARBA00004141"/>
    </source>
</evidence>
<evidence type="ECO:0000313" key="13">
    <source>
        <dbReference type="EMBL" id="BBF98437.1"/>
    </source>
</evidence>
<keyword evidence="8" id="KW-0406">Ion transport</keyword>
<accession>A0A3G9GPN6</accession>
<dbReference type="EMBL" id="LC416626">
    <property type="protein sequence ID" value="BBF98437.1"/>
    <property type="molecule type" value="Genomic_DNA"/>
</dbReference>
<evidence type="ECO:0000256" key="12">
    <source>
        <dbReference type="SAM" id="Phobius"/>
    </source>
</evidence>
<dbReference type="GO" id="GO:0005743">
    <property type="term" value="C:mitochondrial inner membrane"/>
    <property type="evidence" value="ECO:0007669"/>
    <property type="project" value="UniProtKB-SubCell"/>
</dbReference>
<keyword evidence="13" id="KW-0496">Mitochondrion</keyword>
<keyword evidence="7 12" id="KW-1133">Transmembrane helix</keyword>
<organism evidence="13">
    <name type="scientific">Scotoplanes sp. H8</name>
    <dbReference type="NCBI Taxonomy" id="2302362"/>
    <lineage>
        <taxon>Eukaryota</taxon>
        <taxon>Metazoa</taxon>
        <taxon>Echinodermata</taxon>
        <taxon>Eleutherozoa</taxon>
        <taxon>Echinozoa</taxon>
        <taxon>Holothuroidea</taxon>
        <taxon>Aspidochirotacea</taxon>
        <taxon>Elasipodida</taxon>
        <taxon>Elpidiidae</taxon>
        <taxon>Scotoplanes</taxon>
    </lineage>
</organism>
<protein>
    <recommendedName>
        <fullName evidence="11">ATP synthase subunit a</fullName>
    </recommendedName>
</protein>
<comment type="similarity">
    <text evidence="2">Belongs to the ATPase A chain family.</text>
</comment>
<gene>
    <name evidence="13" type="primary">ATP6</name>
</gene>
<name>A0A3G9GPN6_9ECHN</name>
<dbReference type="Gene3D" id="1.20.120.220">
    <property type="entry name" value="ATP synthase, F0 complex, subunit A"/>
    <property type="match status" value="1"/>
</dbReference>
<geneLocation type="mitochondrion" evidence="13"/>
<dbReference type="AlphaFoldDB" id="A0A3G9GPN6"/>
<dbReference type="InterPro" id="IPR000568">
    <property type="entry name" value="ATP_synth_F0_asu"/>
</dbReference>
<keyword evidence="10" id="KW-0066">ATP synthesis</keyword>
<feature type="transmembrane region" description="Helical" evidence="12">
    <location>
        <begin position="191"/>
        <end position="214"/>
    </location>
</feature>
<reference evidence="13" key="1">
    <citation type="journal article" date="2018" name="Mitochondrial DNA Part B Resour">
        <title>Complete mitochondrial genome sequences of a deep-sea holothurian species of the genus Scotoplanes (Elasipodida: Elpidiidae).</title>
        <authorList>
            <person name="Takano T."/>
            <person name="Ijichi M."/>
            <person name="Itoh H."/>
            <person name="Fukuda H."/>
            <person name="Yoshizawa S."/>
        </authorList>
    </citation>
    <scope>NUCLEOTIDE SEQUENCE</scope>
</reference>
<feature type="transmembrane region" description="Helical" evidence="12">
    <location>
        <begin position="100"/>
        <end position="123"/>
    </location>
</feature>
<keyword evidence="5 12" id="KW-0812">Transmembrane</keyword>
<feature type="transmembrane region" description="Helical" evidence="12">
    <location>
        <begin position="135"/>
        <end position="156"/>
    </location>
</feature>
<dbReference type="PANTHER" id="PTHR11410:SF0">
    <property type="entry name" value="ATP SYNTHASE SUBUNIT A"/>
    <property type="match status" value="1"/>
</dbReference>
<comment type="subcellular location">
    <subcellularLocation>
        <location evidence="1">Membrane</location>
        <topology evidence="1">Multi-pass membrane protein</topology>
    </subcellularLocation>
    <subcellularLocation>
        <location evidence="11">Mitochondrion inner membrane</location>
        <topology evidence="11">Multi-pass membrane protein</topology>
    </subcellularLocation>
</comment>
<dbReference type="SUPFAM" id="SSF81336">
    <property type="entry name" value="F1F0 ATP synthase subunit A"/>
    <property type="match status" value="1"/>
</dbReference>
<evidence type="ECO:0000256" key="2">
    <source>
        <dbReference type="ARBA" id="ARBA00006810"/>
    </source>
</evidence>
<dbReference type="PRINTS" id="PR00123">
    <property type="entry name" value="ATPASEA"/>
</dbReference>
<evidence type="ECO:0000256" key="6">
    <source>
        <dbReference type="ARBA" id="ARBA00022781"/>
    </source>
</evidence>
<sequence>MITSLFGQFAPDLIGWFPLHIISSFIAINWMFFIYNSNIFSNRYFYSWNIIQFNTIKLLFQNINQNISQWLPLLLSLFFIILSINLIGIFPYGFTVTTHISMSFSLAIPLWLSVNIMGFYLAFNSRLSHLVPQGTPPFLIPLMIWIETISLFAQPLALGLRIAANLTAGHLLIFLLSIATWELLLLPPISLIILIVLILLFILEIGVACVQAYVFTSLTHFYLSQNI</sequence>
<keyword evidence="3" id="KW-0813">Transport</keyword>
<keyword evidence="4" id="KW-0138">CF(0)</keyword>
<dbReference type="Pfam" id="PF00119">
    <property type="entry name" value="ATP-synt_A"/>
    <property type="match status" value="1"/>
</dbReference>